<reference evidence="1" key="1">
    <citation type="submission" date="2022-04" db="EMBL/GenBank/DDBJ databases">
        <title>Jade perch genome.</title>
        <authorList>
            <person name="Chao B."/>
        </authorList>
    </citation>
    <scope>NUCLEOTIDE SEQUENCE</scope>
    <source>
        <strain evidence="1">CB-2022</strain>
    </source>
</reference>
<organism evidence="1 2">
    <name type="scientific">Scortum barcoo</name>
    <name type="common">barcoo grunter</name>
    <dbReference type="NCBI Taxonomy" id="214431"/>
    <lineage>
        <taxon>Eukaryota</taxon>
        <taxon>Metazoa</taxon>
        <taxon>Chordata</taxon>
        <taxon>Craniata</taxon>
        <taxon>Vertebrata</taxon>
        <taxon>Euteleostomi</taxon>
        <taxon>Actinopterygii</taxon>
        <taxon>Neopterygii</taxon>
        <taxon>Teleostei</taxon>
        <taxon>Neoteleostei</taxon>
        <taxon>Acanthomorphata</taxon>
        <taxon>Eupercaria</taxon>
        <taxon>Centrarchiformes</taxon>
        <taxon>Terapontoidei</taxon>
        <taxon>Terapontidae</taxon>
        <taxon>Scortum</taxon>
    </lineage>
</organism>
<protein>
    <submittedName>
        <fullName evidence="1">Uncharacterized protein</fullName>
    </submittedName>
</protein>
<proteinExistence type="predicted"/>
<gene>
    <name evidence="1" type="ORF">L3Q82_020141</name>
</gene>
<dbReference type="Proteomes" id="UP000831701">
    <property type="component" value="Chromosome 23"/>
</dbReference>
<evidence type="ECO:0000313" key="1">
    <source>
        <dbReference type="EMBL" id="KAI3352667.1"/>
    </source>
</evidence>
<dbReference type="EMBL" id="CM041553">
    <property type="protein sequence ID" value="KAI3352667.1"/>
    <property type="molecule type" value="Genomic_DNA"/>
</dbReference>
<comment type="caution">
    <text evidence="1">The sequence shown here is derived from an EMBL/GenBank/DDBJ whole genome shotgun (WGS) entry which is preliminary data.</text>
</comment>
<accession>A0ACB8VAJ8</accession>
<evidence type="ECO:0000313" key="2">
    <source>
        <dbReference type="Proteomes" id="UP000831701"/>
    </source>
</evidence>
<sequence length="402" mass="43777">MNRTGDKGQPCRSPTCTGNRSDLLLRQCEDQAPAPVQSYRDRTALSKGPGPHTHGALPTEYHEGHGRMPSPDPQSTCGLVGQTPINPQAPCGEYRAGPVFHDRDENRIVPPESEGRLSAEFSSPVPWQACQPRQPHNIQRLEVLRADLIHPRRLATEELANYLSDFGSGDGRESTSESPASASSLERQVGGIEEILEVFLPPSDNVPSRGQQLPTRTVNSVGRVLLPPSEAPDGLPESLRGRPIVLLHGLTELLPDPKFLPPGPSWAAGCGLAWLACRYCHVNCVRSPTGQHGLIGLLLQPDSIPYFRCPPPGSGLPPRQAPETLRPQLRTAASTMEAENMVHSDSMSPASLGICEKLFRRWELKTSLTEGSARRSQQTLTIRLGLPGLSNFLLCQRIQLTT</sequence>
<keyword evidence="2" id="KW-1185">Reference proteome</keyword>
<name>A0ACB8VAJ8_9TELE</name>